<dbReference type="EMBL" id="SZYD01000007">
    <property type="protein sequence ID" value="KAD5802763.1"/>
    <property type="molecule type" value="Genomic_DNA"/>
</dbReference>
<accession>A0A5N6P2L2</accession>
<dbReference type="AlphaFoldDB" id="A0A5N6P2L2"/>
<evidence type="ECO:0000313" key="1">
    <source>
        <dbReference type="EMBL" id="KAD5802763.1"/>
    </source>
</evidence>
<gene>
    <name evidence="1" type="ORF">E3N88_14123</name>
</gene>
<dbReference type="OrthoDB" id="1938591at2759"/>
<reference evidence="1 2" key="1">
    <citation type="submission" date="2019-05" db="EMBL/GenBank/DDBJ databases">
        <title>Mikania micrantha, genome provides insights into the molecular mechanism of rapid growth.</title>
        <authorList>
            <person name="Liu B."/>
        </authorList>
    </citation>
    <scope>NUCLEOTIDE SEQUENCE [LARGE SCALE GENOMIC DNA]</scope>
    <source>
        <strain evidence="1">NLD-2019</strain>
        <tissue evidence="1">Leaf</tissue>
    </source>
</reference>
<dbReference type="Proteomes" id="UP000326396">
    <property type="component" value="Linkage Group LG15"/>
</dbReference>
<evidence type="ECO:0000313" key="2">
    <source>
        <dbReference type="Proteomes" id="UP000326396"/>
    </source>
</evidence>
<protein>
    <submittedName>
        <fullName evidence="1">Uncharacterized protein</fullName>
    </submittedName>
</protein>
<sequence>MCVITKPFMVCVEHKVKEDVKASEDYVTKERKSSIKWNDVDHLDNISVMWDHFEQMDIKDQQEQIKRENGKGKEIEPNIETGKITTLEEMEIFLDLLGSININRLNKWTIRKKFEDMVIWFIKNVVKQQSLWPPKIDNQVVKLYDLDFKCINQWWKGKGERNKLWVLLAADTGFDSRKGYKLMFIYNEYLDLMEWLYKNMKSRKKQQGIYTFET</sequence>
<keyword evidence="2" id="KW-1185">Reference proteome</keyword>
<organism evidence="1 2">
    <name type="scientific">Mikania micrantha</name>
    <name type="common">bitter vine</name>
    <dbReference type="NCBI Taxonomy" id="192012"/>
    <lineage>
        <taxon>Eukaryota</taxon>
        <taxon>Viridiplantae</taxon>
        <taxon>Streptophyta</taxon>
        <taxon>Embryophyta</taxon>
        <taxon>Tracheophyta</taxon>
        <taxon>Spermatophyta</taxon>
        <taxon>Magnoliopsida</taxon>
        <taxon>eudicotyledons</taxon>
        <taxon>Gunneridae</taxon>
        <taxon>Pentapetalae</taxon>
        <taxon>asterids</taxon>
        <taxon>campanulids</taxon>
        <taxon>Asterales</taxon>
        <taxon>Asteraceae</taxon>
        <taxon>Asteroideae</taxon>
        <taxon>Heliantheae alliance</taxon>
        <taxon>Eupatorieae</taxon>
        <taxon>Mikania</taxon>
    </lineage>
</organism>
<proteinExistence type="predicted"/>
<name>A0A5N6P2L2_9ASTR</name>
<comment type="caution">
    <text evidence="1">The sequence shown here is derived from an EMBL/GenBank/DDBJ whole genome shotgun (WGS) entry which is preliminary data.</text>
</comment>